<dbReference type="GO" id="GO:0005737">
    <property type="term" value="C:cytoplasm"/>
    <property type="evidence" value="ECO:0007669"/>
    <property type="project" value="UniProtKB-SubCell"/>
</dbReference>
<proteinExistence type="inferred from homology"/>
<dbReference type="OrthoDB" id="5817230at2759"/>
<feature type="binding site" evidence="16">
    <location>
        <begin position="149"/>
        <end position="150"/>
    </location>
    <ligand>
        <name>GTP</name>
        <dbReference type="ChEBI" id="CHEBI:37565"/>
    </ligand>
</feature>
<keyword evidence="21" id="KW-1185">Reference proteome</keyword>
<dbReference type="FunFam" id="3.40.50.300:FF:000692">
    <property type="entry name" value="Guanine nucleotide-binding protein subunit alpha"/>
    <property type="match status" value="1"/>
</dbReference>
<comment type="function">
    <text evidence="18">Guanine nucleotide-binding proteins (G proteins) are involved as modulators or transducers in various transmembrane signaling systems.</text>
</comment>
<dbReference type="InterPro" id="IPR011025">
    <property type="entry name" value="GproteinA_insert"/>
</dbReference>
<dbReference type="GO" id="GO:0007188">
    <property type="term" value="P:adenylate cyclase-modulating G protein-coupled receptor signaling pathway"/>
    <property type="evidence" value="ECO:0007669"/>
    <property type="project" value="TreeGrafter"/>
</dbReference>
<feature type="binding site" evidence="16">
    <location>
        <begin position="268"/>
        <end position="271"/>
    </location>
    <ligand>
        <name>GTP</name>
        <dbReference type="ChEBI" id="CHEBI:37565"/>
    </ligand>
</feature>
<dbReference type="GO" id="GO:0005525">
    <property type="term" value="F:GTP binding"/>
    <property type="evidence" value="ECO:0007669"/>
    <property type="project" value="UniProtKB-UniRule"/>
</dbReference>
<dbReference type="InterPro" id="IPR000654">
    <property type="entry name" value="Gprotein_alpha_Q"/>
</dbReference>
<comment type="subcellular location">
    <subcellularLocation>
        <location evidence="1">Cell membrane</location>
        <topology evidence="1">Lipid-anchor</topology>
    </subcellularLocation>
    <subcellularLocation>
        <location evidence="2">Cytoplasm</location>
    </subcellularLocation>
</comment>
<dbReference type="FunFam" id="1.10.400.10:FF:000002">
    <property type="entry name" value="guanine nucleotide-binding protein G(Q) subunit alpha"/>
    <property type="match status" value="1"/>
</dbReference>
<evidence type="ECO:0000256" key="9">
    <source>
        <dbReference type="ARBA" id="ARBA00022842"/>
    </source>
</evidence>
<dbReference type="PANTHER" id="PTHR10218:SF328">
    <property type="entry name" value="GUANINE NUCLEOTIDE-BINDING PROTEIN SUBUNIT ALPHA-11"/>
    <property type="match status" value="1"/>
</dbReference>
<keyword evidence="14" id="KW-0449">Lipoprotein</keyword>
<evidence type="ECO:0000256" key="3">
    <source>
        <dbReference type="ARBA" id="ARBA00007976"/>
    </source>
</evidence>
<evidence type="ECO:0000256" key="1">
    <source>
        <dbReference type="ARBA" id="ARBA00004193"/>
    </source>
</evidence>
<name>A0A7R9AF94_9CRUS</name>
<keyword evidence="13 18" id="KW-0807">Transducer</keyword>
<feature type="region of interest" description="Disordered" evidence="19">
    <location>
        <begin position="1"/>
        <end position="27"/>
    </location>
</feature>
<feature type="binding site" evidence="16">
    <location>
        <position position="325"/>
    </location>
    <ligand>
        <name>GTP</name>
        <dbReference type="ChEBI" id="CHEBI:37565"/>
    </ligand>
</feature>
<dbReference type="GO" id="GO:0005834">
    <property type="term" value="C:heterotrimeric G-protein complex"/>
    <property type="evidence" value="ECO:0007669"/>
    <property type="project" value="UniProtKB-UniRule"/>
</dbReference>
<dbReference type="InterPro" id="IPR001019">
    <property type="entry name" value="Gprotein_alpha_su"/>
</dbReference>
<evidence type="ECO:0000256" key="6">
    <source>
        <dbReference type="ARBA" id="ARBA00022723"/>
    </source>
</evidence>
<dbReference type="Gene3D" id="3.40.50.300">
    <property type="entry name" value="P-loop containing nucleotide triphosphate hydrolases"/>
    <property type="match status" value="1"/>
</dbReference>
<evidence type="ECO:0000256" key="17">
    <source>
        <dbReference type="PIRSR" id="PIRSR601019-2"/>
    </source>
</evidence>
<comment type="catalytic activity">
    <reaction evidence="15">
        <text>GTP + H2O = GDP + phosphate + H(+)</text>
        <dbReference type="Rhea" id="RHEA:19669"/>
        <dbReference type="ChEBI" id="CHEBI:15377"/>
        <dbReference type="ChEBI" id="CHEBI:15378"/>
        <dbReference type="ChEBI" id="CHEBI:37565"/>
        <dbReference type="ChEBI" id="CHEBI:43474"/>
        <dbReference type="ChEBI" id="CHEBI:58189"/>
    </reaction>
    <physiologicalReaction direction="left-to-right" evidence="15">
        <dbReference type="Rhea" id="RHEA:19670"/>
    </physiologicalReaction>
</comment>
<evidence type="ECO:0000256" key="15">
    <source>
        <dbReference type="ARBA" id="ARBA00049117"/>
    </source>
</evidence>
<evidence type="ECO:0000256" key="16">
    <source>
        <dbReference type="PIRSR" id="PIRSR601019-1"/>
    </source>
</evidence>
<dbReference type="Gene3D" id="1.10.400.10">
    <property type="entry name" value="GI Alpha 1, domain 2-like"/>
    <property type="match status" value="1"/>
</dbReference>
<dbReference type="Pfam" id="PF00503">
    <property type="entry name" value="G-alpha"/>
    <property type="match status" value="1"/>
</dbReference>
<evidence type="ECO:0000256" key="7">
    <source>
        <dbReference type="ARBA" id="ARBA00022741"/>
    </source>
</evidence>
<dbReference type="PRINTS" id="PR00318">
    <property type="entry name" value="GPROTEINA"/>
</dbReference>
<comment type="similarity">
    <text evidence="3 18">Belongs to the G-alpha family. G(q) subfamily.</text>
</comment>
<reference evidence="20" key="1">
    <citation type="submission" date="2020-11" db="EMBL/GenBank/DDBJ databases">
        <authorList>
            <person name="Tran Van P."/>
        </authorList>
    </citation>
    <scope>NUCLEOTIDE SEQUENCE</scope>
</reference>
<feature type="binding site" evidence="17">
    <location>
        <position position="47"/>
    </location>
    <ligand>
        <name>Mg(2+)</name>
        <dbReference type="ChEBI" id="CHEBI:18420"/>
    </ligand>
</feature>
<keyword evidence="5" id="KW-0963">Cytoplasm</keyword>
<evidence type="ECO:0000256" key="11">
    <source>
        <dbReference type="ARBA" id="ARBA00023136"/>
    </source>
</evidence>
<evidence type="ECO:0000256" key="19">
    <source>
        <dbReference type="SAM" id="MobiDB-lite"/>
    </source>
</evidence>
<dbReference type="AlphaFoldDB" id="A0A7R9AF94"/>
<dbReference type="CDD" id="cd00066">
    <property type="entry name" value="G-alpha"/>
    <property type="match status" value="1"/>
</dbReference>
<dbReference type="PANTHER" id="PTHR10218">
    <property type="entry name" value="GTP-BINDING PROTEIN ALPHA SUBUNIT"/>
    <property type="match status" value="1"/>
</dbReference>
<dbReference type="GO" id="GO:0001664">
    <property type="term" value="F:G protein-coupled receptor binding"/>
    <property type="evidence" value="ECO:0007669"/>
    <property type="project" value="UniProtKB-UniRule"/>
</dbReference>
<dbReference type="PROSITE" id="PS51882">
    <property type="entry name" value="G_ALPHA"/>
    <property type="match status" value="1"/>
</dbReference>
<dbReference type="GO" id="GO:0046872">
    <property type="term" value="F:metal ion binding"/>
    <property type="evidence" value="ECO:0007669"/>
    <property type="project" value="UniProtKB-UniRule"/>
</dbReference>
<dbReference type="Proteomes" id="UP000677054">
    <property type="component" value="Unassembled WGS sequence"/>
</dbReference>
<sequence>MRVESTMKALEQRSANKEIEKRLKQEKQDASRERKLLLLGTTGSGKSTFLKQMQIIHRGGYSEEDKHGFIKIIYQNIFLAMQMIIKAMELMKIPYENPKFQEKAELVKSVDHKTVTTFKEPHVSAIKALWQDSGIQKCYHRRREYQHADSTKYFLSDIDRIAGPSYLPTDQDILRVRVPNTEITECVFDFLGVKFRIVDVGEQQSERRKWINCFDCISTVIFFVSISEYDQMLSEPPNTNRMEESKALFRAVTMYKGFLHSCFFLFLNKTDLLKEKIMFSHLVDYFPAYNGPQNDPVAAQEFILRIFQDLNTDAKIIIYPHFTCATDTENIRGAFDHVTDVIRSSTLTCPC</sequence>
<evidence type="ECO:0000256" key="12">
    <source>
        <dbReference type="ARBA" id="ARBA00023139"/>
    </source>
</evidence>
<evidence type="ECO:0000256" key="5">
    <source>
        <dbReference type="ARBA" id="ARBA00022490"/>
    </source>
</evidence>
<evidence type="ECO:0000256" key="13">
    <source>
        <dbReference type="ARBA" id="ARBA00023224"/>
    </source>
</evidence>
<gene>
    <name evidence="20" type="ORF">DSTB1V02_LOCUS12543</name>
</gene>
<evidence type="ECO:0000313" key="20">
    <source>
        <dbReference type="EMBL" id="CAD7252788.1"/>
    </source>
</evidence>
<evidence type="ECO:0000256" key="2">
    <source>
        <dbReference type="ARBA" id="ARBA00004496"/>
    </source>
</evidence>
<keyword evidence="9 17" id="KW-0460">Magnesium</keyword>
<keyword evidence="10 16" id="KW-0342">GTP-binding</keyword>
<keyword evidence="6 17" id="KW-0479">Metal-binding</keyword>
<dbReference type="EMBL" id="LR904365">
    <property type="protein sequence ID" value="CAD7252788.1"/>
    <property type="molecule type" value="Genomic_DNA"/>
</dbReference>
<dbReference type="SUPFAM" id="SSF52540">
    <property type="entry name" value="P-loop containing nucleoside triphosphate hydrolases"/>
    <property type="match status" value="1"/>
</dbReference>
<accession>A0A7R9AF94</accession>
<feature type="binding site" evidence="16">
    <location>
        <begin position="199"/>
        <end position="203"/>
    </location>
    <ligand>
        <name>GTP</name>
        <dbReference type="ChEBI" id="CHEBI:37565"/>
    </ligand>
</feature>
<dbReference type="SMART" id="SM00275">
    <property type="entry name" value="G_alpha"/>
    <property type="match status" value="1"/>
</dbReference>
<organism evidence="20">
    <name type="scientific">Darwinula stevensoni</name>
    <dbReference type="NCBI Taxonomy" id="69355"/>
    <lineage>
        <taxon>Eukaryota</taxon>
        <taxon>Metazoa</taxon>
        <taxon>Ecdysozoa</taxon>
        <taxon>Arthropoda</taxon>
        <taxon>Crustacea</taxon>
        <taxon>Oligostraca</taxon>
        <taxon>Ostracoda</taxon>
        <taxon>Podocopa</taxon>
        <taxon>Podocopida</taxon>
        <taxon>Darwinulocopina</taxon>
        <taxon>Darwinuloidea</taxon>
        <taxon>Darwinulidae</taxon>
        <taxon>Darwinula</taxon>
    </lineage>
</organism>
<dbReference type="GO" id="GO:0031683">
    <property type="term" value="F:G-protein beta/gamma-subunit complex binding"/>
    <property type="evidence" value="ECO:0007669"/>
    <property type="project" value="UniProtKB-UniRule"/>
</dbReference>
<keyword evidence="4" id="KW-1003">Cell membrane</keyword>
<dbReference type="EMBL" id="CAJPEV010004848">
    <property type="protein sequence ID" value="CAG0902395.1"/>
    <property type="molecule type" value="Genomic_DNA"/>
</dbReference>
<evidence type="ECO:0000256" key="4">
    <source>
        <dbReference type="ARBA" id="ARBA00022475"/>
    </source>
</evidence>
<keyword evidence="11" id="KW-0472">Membrane</keyword>
<dbReference type="GO" id="GO:0003925">
    <property type="term" value="F:G protein activity"/>
    <property type="evidence" value="ECO:0007669"/>
    <property type="project" value="UniProtKB-ARBA"/>
</dbReference>
<evidence type="ECO:0000256" key="14">
    <source>
        <dbReference type="ARBA" id="ARBA00023288"/>
    </source>
</evidence>
<evidence type="ECO:0000256" key="10">
    <source>
        <dbReference type="ARBA" id="ARBA00023134"/>
    </source>
</evidence>
<comment type="subunit">
    <text evidence="18">G proteins are composed of 3 units; alpha, beta and gamma. The alpha chain contains the guanine nucleotide binding site.</text>
</comment>
<evidence type="ECO:0000256" key="18">
    <source>
        <dbReference type="RuleBase" id="RU369122"/>
    </source>
</evidence>
<keyword evidence="12" id="KW-0564">Palmitate</keyword>
<dbReference type="InterPro" id="IPR027417">
    <property type="entry name" value="P-loop_NTPase"/>
</dbReference>
<dbReference type="GO" id="GO:0060158">
    <property type="term" value="P:phospholipase C-activating dopamine receptor signaling pathway"/>
    <property type="evidence" value="ECO:0007669"/>
    <property type="project" value="TreeGrafter"/>
</dbReference>
<protein>
    <recommendedName>
        <fullName evidence="18">Guanine nucleotide-binding protein subunit alpha</fullName>
    </recommendedName>
</protein>
<evidence type="ECO:0000313" key="21">
    <source>
        <dbReference type="Proteomes" id="UP000677054"/>
    </source>
</evidence>
<evidence type="ECO:0000256" key="8">
    <source>
        <dbReference type="ARBA" id="ARBA00022801"/>
    </source>
</evidence>
<keyword evidence="7 16" id="KW-0547">Nucleotide-binding</keyword>
<dbReference type="SUPFAM" id="SSF47895">
    <property type="entry name" value="Transducin (alpha subunit), insertion domain"/>
    <property type="match status" value="1"/>
</dbReference>
<keyword evidence="8" id="KW-0378">Hydrolase</keyword>
<dbReference type="PRINTS" id="PR00442">
    <property type="entry name" value="GPROTEINAQ"/>
</dbReference>